<dbReference type="PANTHER" id="PTHR11927">
    <property type="entry name" value="GALACTOSIDE 2-L-FUCOSYLTRANSFERASE"/>
    <property type="match status" value="1"/>
</dbReference>
<dbReference type="GO" id="GO:0016020">
    <property type="term" value="C:membrane"/>
    <property type="evidence" value="ECO:0007669"/>
    <property type="project" value="InterPro"/>
</dbReference>
<dbReference type="InterPro" id="IPR002516">
    <property type="entry name" value="Glyco_trans_11"/>
</dbReference>
<dbReference type="EMBL" id="JRLF01000007">
    <property type="protein sequence ID" value="KQB41563.1"/>
    <property type="molecule type" value="Genomic_DNA"/>
</dbReference>
<dbReference type="Proteomes" id="UP000050443">
    <property type="component" value="Unassembled WGS sequence"/>
</dbReference>
<evidence type="ECO:0000256" key="1">
    <source>
        <dbReference type="ARBA" id="ARBA00022676"/>
    </source>
</evidence>
<dbReference type="Gene3D" id="3.40.50.11350">
    <property type="match status" value="1"/>
</dbReference>
<protein>
    <submittedName>
        <fullName evidence="3">Glycosyl transferase family 11</fullName>
    </submittedName>
</protein>
<proteinExistence type="predicted"/>
<dbReference type="GO" id="GO:0005975">
    <property type="term" value="P:carbohydrate metabolic process"/>
    <property type="evidence" value="ECO:0007669"/>
    <property type="project" value="InterPro"/>
</dbReference>
<dbReference type="STRING" id="362413.RC62_3908"/>
<dbReference type="CDD" id="cd11301">
    <property type="entry name" value="Fut1_Fut2_like"/>
    <property type="match status" value="1"/>
</dbReference>
<gene>
    <name evidence="3" type="ORF">RC62_3908</name>
</gene>
<evidence type="ECO:0000256" key="2">
    <source>
        <dbReference type="ARBA" id="ARBA00022679"/>
    </source>
</evidence>
<dbReference type="GO" id="GO:0008107">
    <property type="term" value="F:galactoside 2-alpha-L-fucosyltransferase activity"/>
    <property type="evidence" value="ECO:0007669"/>
    <property type="project" value="InterPro"/>
</dbReference>
<comment type="caution">
    <text evidence="3">The sequence shown here is derived from an EMBL/GenBank/DDBJ whole genome shotgun (WGS) entry which is preliminary data.</text>
</comment>
<keyword evidence="1" id="KW-0328">Glycosyltransferase</keyword>
<dbReference type="RefSeq" id="WP_055093155.1">
    <property type="nucleotide sequence ID" value="NZ_JRLF01000007.1"/>
</dbReference>
<organism evidence="3 4">
    <name type="scientific">Flavobacterium aquidurense</name>
    <dbReference type="NCBI Taxonomy" id="362413"/>
    <lineage>
        <taxon>Bacteria</taxon>
        <taxon>Pseudomonadati</taxon>
        <taxon>Bacteroidota</taxon>
        <taxon>Flavobacteriia</taxon>
        <taxon>Flavobacteriales</taxon>
        <taxon>Flavobacteriaceae</taxon>
        <taxon>Flavobacterium</taxon>
    </lineage>
</organism>
<name>A0A0Q0RWG3_9FLAO</name>
<dbReference type="AlphaFoldDB" id="A0A0Q0RWG3"/>
<dbReference type="PATRIC" id="fig|362413.3.peg.3834"/>
<reference evidence="3 4" key="1">
    <citation type="submission" date="2014-09" db="EMBL/GenBank/DDBJ databases">
        <title>Genome sequence of Flavobacterium aquidurense RC62.</title>
        <authorList>
            <person name="Kim J.F."/>
            <person name="Kwak M.-J."/>
        </authorList>
    </citation>
    <scope>NUCLEOTIDE SEQUENCE [LARGE SCALE GENOMIC DNA]</scope>
    <source>
        <strain evidence="3 4">RC62</strain>
    </source>
</reference>
<dbReference type="OrthoDB" id="9794601at2"/>
<dbReference type="PANTHER" id="PTHR11927:SF9">
    <property type="entry name" value="L-FUCOSYLTRANSFERASE"/>
    <property type="match status" value="1"/>
</dbReference>
<keyword evidence="2 3" id="KW-0808">Transferase</keyword>
<sequence>MIVVELIGGLGNQLFQYATAKAFALETEHKLYIDVSQFKSYKLHNYALNHFNIISNVYNKPNRYFKKIKSFYKKNTSYKEVDFGYNQDLFNLKGDVIFLEGYFQSEKYFKKYEKEIREDFEIRTPLKKITTDTIAKIETVNSVSVHIRRGDYLNNPLHNTSKEEYYKKALEIIEEKITNPVFFVFSDDIKWVKSNFSTNHETVFIDFNDASTNFEDLKLMASCKHNVIANSSFSWWGAWLNKNQNKIVIAPKLWFNDNSINTNDIIPTSWLKI</sequence>
<accession>A0A0Q0RWG3</accession>
<evidence type="ECO:0000313" key="4">
    <source>
        <dbReference type="Proteomes" id="UP000050443"/>
    </source>
</evidence>
<evidence type="ECO:0000313" key="3">
    <source>
        <dbReference type="EMBL" id="KQB41563.1"/>
    </source>
</evidence>
<dbReference type="Pfam" id="PF01531">
    <property type="entry name" value="Glyco_transf_11"/>
    <property type="match status" value="1"/>
</dbReference>